<feature type="compositionally biased region" description="Pro residues" evidence="1">
    <location>
        <begin position="238"/>
        <end position="247"/>
    </location>
</feature>
<feature type="region of interest" description="Disordered" evidence="1">
    <location>
        <begin position="229"/>
        <end position="250"/>
    </location>
</feature>
<keyword evidence="2" id="KW-0472">Membrane</keyword>
<keyword evidence="2" id="KW-1133">Transmembrane helix</keyword>
<feature type="region of interest" description="Disordered" evidence="1">
    <location>
        <begin position="321"/>
        <end position="368"/>
    </location>
</feature>
<dbReference type="EMBL" id="RAWE01000210">
    <property type="protein sequence ID" value="RKG96508.1"/>
    <property type="molecule type" value="Genomic_DNA"/>
</dbReference>
<organism evidence="4 5">
    <name type="scientific">Corallococcus carmarthensis</name>
    <dbReference type="NCBI Taxonomy" id="2316728"/>
    <lineage>
        <taxon>Bacteria</taxon>
        <taxon>Pseudomonadati</taxon>
        <taxon>Myxococcota</taxon>
        <taxon>Myxococcia</taxon>
        <taxon>Myxococcales</taxon>
        <taxon>Cystobacterineae</taxon>
        <taxon>Myxococcaceae</taxon>
        <taxon>Corallococcus</taxon>
    </lineage>
</organism>
<reference evidence="5" key="1">
    <citation type="submission" date="2018-09" db="EMBL/GenBank/DDBJ databases">
        <authorList>
            <person name="Livingstone P.G."/>
            <person name="Whitworth D.E."/>
        </authorList>
    </citation>
    <scope>NUCLEOTIDE SEQUENCE [LARGE SCALE GENOMIC DNA]</scope>
    <source>
        <strain evidence="5">CA043D</strain>
    </source>
</reference>
<protein>
    <recommendedName>
        <fullName evidence="3">Zinc finger/thioredoxin putative domain-containing protein</fullName>
    </recommendedName>
</protein>
<dbReference type="NCBIfam" id="TIGR02098">
    <property type="entry name" value="MJ0042_CXXC"/>
    <property type="match status" value="1"/>
</dbReference>
<feature type="compositionally biased region" description="Low complexity" evidence="1">
    <location>
        <begin position="355"/>
        <end position="364"/>
    </location>
</feature>
<accession>A0A3A8JNC2</accession>
<evidence type="ECO:0000313" key="4">
    <source>
        <dbReference type="EMBL" id="RKG96508.1"/>
    </source>
</evidence>
<proteinExistence type="predicted"/>
<comment type="caution">
    <text evidence="4">The sequence shown here is derived from an EMBL/GenBank/DDBJ whole genome shotgun (WGS) entry which is preliminary data.</text>
</comment>
<evidence type="ECO:0000313" key="5">
    <source>
        <dbReference type="Proteomes" id="UP000268313"/>
    </source>
</evidence>
<evidence type="ECO:0000259" key="3">
    <source>
        <dbReference type="Pfam" id="PF13717"/>
    </source>
</evidence>
<feature type="region of interest" description="Disordered" evidence="1">
    <location>
        <begin position="406"/>
        <end position="467"/>
    </location>
</feature>
<keyword evidence="2" id="KW-0812">Transmembrane</keyword>
<dbReference type="Proteomes" id="UP000268313">
    <property type="component" value="Unassembled WGS sequence"/>
</dbReference>
<feature type="compositionally biased region" description="Low complexity" evidence="1">
    <location>
        <begin position="321"/>
        <end position="347"/>
    </location>
</feature>
<sequence length="734" mass="73052">MLRVPRPDPMIVQCEQCQTRFKIPDEKVTEKGVKVRCTKCQNTFRVAREPAPALSAPPPAVPTGEQADPFQAFGEAPEPTGEVTRPGAAYYAPGAPAVKSPVKTWGDVDVDIDVDAPQAAPVRTPATPGAGGAMMPFDPPTPVPGVASRRPAAAPLASPTNLAGLDMEDPFADFMSDAPAPVPAAPVAAPRPVAAPAAAPRPVPPGAFAPPAARAAPPGAFAVGPAAPARPAAVVPGGPGPSAPAPRPAVIASAPPGAGAAGMRPVAPGAGAVVAAPSAVADEASFLGLADFPGMDSSAPGPVSPPAPAARAAAAPVRAAMPAAPGGSPARGAAPSGVGPARAVAPAGPGGAPRPGGAPVASPGLAAAGSTDLAPDPLFDFSIDAPAAPDAASLRHAANVAVAPSPSGATAVASPGFESDDPFASLDMAAPSPDLSAAPMDSGSSPEPMSDLFDFSGAGASGEEGMAASDTGRAALLGDVPADAGAEEPGGISLLSDVPAYDDGDPFKITTPRREVVDLANMRSGPAVTVAKPSARMEDVGMPQRRLPGRARKVTGLVLNLTIATALVVALGALGTVYLRDGKVDASTLSPDRLRTLVLPASRPFIASDVSNGLYETRDGRMLFVVRGEAENRTGAAAAVRVRAALFDGDQRVRSAEGLAGALATPEELHAVTTREAATALRQRMDAASLPVPPGGKVPFLVMFQEFPADLGGFRLEVTLEPIPSEPTADRTGG</sequence>
<feature type="domain" description="Zinc finger/thioredoxin putative" evidence="3">
    <location>
        <begin position="10"/>
        <end position="45"/>
    </location>
</feature>
<feature type="compositionally biased region" description="Low complexity" evidence="1">
    <location>
        <begin position="456"/>
        <end position="467"/>
    </location>
</feature>
<dbReference type="Pfam" id="PF13717">
    <property type="entry name" value="Zn_ribbon_4"/>
    <property type="match status" value="1"/>
</dbReference>
<gene>
    <name evidence="4" type="ORF">D7X32_35805</name>
</gene>
<feature type="transmembrane region" description="Helical" evidence="2">
    <location>
        <begin position="554"/>
        <end position="579"/>
    </location>
</feature>
<keyword evidence="5" id="KW-1185">Reference proteome</keyword>
<evidence type="ECO:0000256" key="2">
    <source>
        <dbReference type="SAM" id="Phobius"/>
    </source>
</evidence>
<name>A0A3A8JNC2_9BACT</name>
<feature type="region of interest" description="Disordered" evidence="1">
    <location>
        <begin position="50"/>
        <end position="86"/>
    </location>
</feature>
<dbReference type="InterPro" id="IPR011723">
    <property type="entry name" value="Znf/thioredoxin_put"/>
</dbReference>
<dbReference type="AlphaFoldDB" id="A0A3A8JNC2"/>
<evidence type="ECO:0000256" key="1">
    <source>
        <dbReference type="SAM" id="MobiDB-lite"/>
    </source>
</evidence>